<evidence type="ECO:0000313" key="2">
    <source>
        <dbReference type="EMBL" id="TYK01894.1"/>
    </source>
</evidence>
<dbReference type="Proteomes" id="UP000321947">
    <property type="component" value="Unassembled WGS sequence"/>
</dbReference>
<dbReference type="AlphaFoldDB" id="A0A5A7UAE0"/>
<dbReference type="EMBL" id="SSTE01010863">
    <property type="protein sequence ID" value="KAA0052334.1"/>
    <property type="molecule type" value="Genomic_DNA"/>
</dbReference>
<evidence type="ECO:0000313" key="4">
    <source>
        <dbReference type="Proteomes" id="UP000321947"/>
    </source>
</evidence>
<name>A0A5A7UAE0_CUCMM</name>
<dbReference type="EMBL" id="SSTD01015999">
    <property type="protein sequence ID" value="TYK01894.1"/>
    <property type="molecule type" value="Genomic_DNA"/>
</dbReference>
<dbReference type="Proteomes" id="UP000321393">
    <property type="component" value="Unassembled WGS sequence"/>
</dbReference>
<evidence type="ECO:0000313" key="1">
    <source>
        <dbReference type="EMBL" id="KAA0052334.1"/>
    </source>
</evidence>
<comment type="caution">
    <text evidence="1">The sequence shown here is derived from an EMBL/GenBank/DDBJ whole genome shotgun (WGS) entry which is preliminary data.</text>
</comment>
<reference evidence="3 4" key="1">
    <citation type="submission" date="2019-08" db="EMBL/GenBank/DDBJ databases">
        <title>Draft genome sequences of two oriental melons (Cucumis melo L. var makuwa).</title>
        <authorList>
            <person name="Kwon S.-Y."/>
        </authorList>
    </citation>
    <scope>NUCLEOTIDE SEQUENCE [LARGE SCALE GENOMIC DNA]</scope>
    <source>
        <strain evidence="4">cv. Chang Bougi</strain>
        <strain evidence="3">cv. SW 3</strain>
        <tissue evidence="1">Leaf</tissue>
    </source>
</reference>
<proteinExistence type="predicted"/>
<accession>A0A5A7UAE0</accession>
<organism evidence="1 3">
    <name type="scientific">Cucumis melo var. makuwa</name>
    <name type="common">Oriental melon</name>
    <dbReference type="NCBI Taxonomy" id="1194695"/>
    <lineage>
        <taxon>Eukaryota</taxon>
        <taxon>Viridiplantae</taxon>
        <taxon>Streptophyta</taxon>
        <taxon>Embryophyta</taxon>
        <taxon>Tracheophyta</taxon>
        <taxon>Spermatophyta</taxon>
        <taxon>Magnoliopsida</taxon>
        <taxon>eudicotyledons</taxon>
        <taxon>Gunneridae</taxon>
        <taxon>Pentapetalae</taxon>
        <taxon>rosids</taxon>
        <taxon>fabids</taxon>
        <taxon>Cucurbitales</taxon>
        <taxon>Cucurbitaceae</taxon>
        <taxon>Benincaseae</taxon>
        <taxon>Cucumis</taxon>
    </lineage>
</organism>
<sequence length="73" mass="8215">MIDRSYRDVDRTANVQLSASRSWIAGDKVERRCLIIPTREVDVMANTRLSPSRSWIANDGVTPVGEQGEVQQL</sequence>
<evidence type="ECO:0000313" key="3">
    <source>
        <dbReference type="Proteomes" id="UP000321393"/>
    </source>
</evidence>
<gene>
    <name evidence="2" type="ORF">E5676_scaffold113G001580</name>
    <name evidence="1" type="ORF">E6C27_scaffold207G001720</name>
</gene>
<protein>
    <submittedName>
        <fullName evidence="1">Uncharacterized protein</fullName>
    </submittedName>
</protein>